<dbReference type="GO" id="GO:0046872">
    <property type="term" value="F:metal ion binding"/>
    <property type="evidence" value="ECO:0007669"/>
    <property type="project" value="InterPro"/>
</dbReference>
<accession>A0A1F6G694</accession>
<keyword evidence="5" id="KW-0864">Zinc transport</keyword>
<dbReference type="InterPro" id="IPR006129">
    <property type="entry name" value="AdhesinB"/>
</dbReference>
<evidence type="ECO:0000256" key="2">
    <source>
        <dbReference type="ARBA" id="ARBA00015915"/>
    </source>
</evidence>
<comment type="caution">
    <text evidence="7">The sequence shown here is derived from an EMBL/GenBank/DDBJ whole genome shotgun (WGS) entry which is preliminary data.</text>
</comment>
<keyword evidence="4" id="KW-0732">Signal</keyword>
<gene>
    <name evidence="7" type="ORF">A2527_10950</name>
</gene>
<dbReference type="GO" id="GO:0007155">
    <property type="term" value="P:cell adhesion"/>
    <property type="evidence" value="ECO:0007669"/>
    <property type="project" value="InterPro"/>
</dbReference>
<dbReference type="Proteomes" id="UP000178449">
    <property type="component" value="Unassembled WGS sequence"/>
</dbReference>
<evidence type="ECO:0000256" key="6">
    <source>
        <dbReference type="RuleBase" id="RU003512"/>
    </source>
</evidence>
<dbReference type="SUPFAM" id="SSF53807">
    <property type="entry name" value="Helical backbone' metal receptor"/>
    <property type="match status" value="1"/>
</dbReference>
<dbReference type="STRING" id="1817772.A2527_10950"/>
<evidence type="ECO:0000313" key="8">
    <source>
        <dbReference type="Proteomes" id="UP000178449"/>
    </source>
</evidence>
<dbReference type="PRINTS" id="PR00691">
    <property type="entry name" value="ADHESINB"/>
</dbReference>
<dbReference type="InterPro" id="IPR006127">
    <property type="entry name" value="ZnuA-like"/>
</dbReference>
<sequence length="293" mass="32541">MRYKVTLFLLVFWPGLLFAKSQVVASGYPLAFFLGQLVGADLEVINLTPPGVEPHQYQPGLKDLARSSGAKFLVYNSKEDEPWAFRLAQEIERAGGQSLELAQFFGTIKPPEPGHHHHGYDPHIWLDPRLSQQLAELLTQRLAKLLPQETLTPRLKQVLAKLEGLDQSYQVGLKNCQSRILVSGHDAFGYLALAYNLETLPLHDLAAESRPGLKQMAETVRLIKTKKITAVFFEEMVSPRLSETLAQEAGVPLLGLYPLGNIGSNEVSAGLSYYPLMEKNLAQLTKGLKCQKP</sequence>
<keyword evidence="3 6" id="KW-0813">Transport</keyword>
<dbReference type="GO" id="GO:0006829">
    <property type="term" value="P:zinc ion transport"/>
    <property type="evidence" value="ECO:0007669"/>
    <property type="project" value="UniProtKB-KW"/>
</dbReference>
<keyword evidence="5" id="KW-0406">Ion transport</keyword>
<evidence type="ECO:0000256" key="3">
    <source>
        <dbReference type="ARBA" id="ARBA00022448"/>
    </source>
</evidence>
<dbReference type="AlphaFoldDB" id="A0A1F6G694"/>
<dbReference type="PANTHER" id="PTHR42953">
    <property type="entry name" value="HIGH-AFFINITY ZINC UPTAKE SYSTEM PROTEIN ZNUA-RELATED"/>
    <property type="match status" value="1"/>
</dbReference>
<dbReference type="Gene3D" id="3.40.50.1980">
    <property type="entry name" value="Nitrogenase molybdenum iron protein domain"/>
    <property type="match status" value="2"/>
</dbReference>
<evidence type="ECO:0000313" key="7">
    <source>
        <dbReference type="EMBL" id="OGG93634.1"/>
    </source>
</evidence>
<proteinExistence type="inferred from homology"/>
<dbReference type="InterPro" id="IPR050492">
    <property type="entry name" value="Bact_metal-bind_prot9"/>
</dbReference>
<reference evidence="7 8" key="1">
    <citation type="journal article" date="2016" name="Nat. Commun.">
        <title>Thousands of microbial genomes shed light on interconnected biogeochemical processes in an aquifer system.</title>
        <authorList>
            <person name="Anantharaman K."/>
            <person name="Brown C.T."/>
            <person name="Hug L.A."/>
            <person name="Sharon I."/>
            <person name="Castelle C.J."/>
            <person name="Probst A.J."/>
            <person name="Thomas B.C."/>
            <person name="Singh A."/>
            <person name="Wilkins M.J."/>
            <person name="Karaoz U."/>
            <person name="Brodie E.L."/>
            <person name="Williams K.H."/>
            <person name="Hubbard S.S."/>
            <person name="Banfield J.F."/>
        </authorList>
    </citation>
    <scope>NUCLEOTIDE SEQUENCE [LARGE SCALE GENOMIC DNA]</scope>
</reference>
<dbReference type="PANTHER" id="PTHR42953:SF3">
    <property type="entry name" value="HIGH-AFFINITY ZINC UPTAKE SYSTEM PROTEIN ZNUA"/>
    <property type="match status" value="1"/>
</dbReference>
<evidence type="ECO:0000256" key="4">
    <source>
        <dbReference type="ARBA" id="ARBA00022729"/>
    </source>
</evidence>
<dbReference type="EMBL" id="MFNE01000046">
    <property type="protein sequence ID" value="OGG93634.1"/>
    <property type="molecule type" value="Genomic_DNA"/>
</dbReference>
<evidence type="ECO:0000256" key="5">
    <source>
        <dbReference type="ARBA" id="ARBA00022906"/>
    </source>
</evidence>
<organism evidence="7 8">
    <name type="scientific">Candidatus Lambdaproteobacteria bacterium RIFOXYD2_FULL_50_16</name>
    <dbReference type="NCBI Taxonomy" id="1817772"/>
    <lineage>
        <taxon>Bacteria</taxon>
        <taxon>Pseudomonadati</taxon>
        <taxon>Pseudomonadota</taxon>
        <taxon>Candidatus Lambdaproteobacteria</taxon>
    </lineage>
</organism>
<dbReference type="InterPro" id="IPR006128">
    <property type="entry name" value="Lipoprotein_PsaA-like"/>
</dbReference>
<protein>
    <recommendedName>
        <fullName evidence="2">High-affinity zinc uptake system protein ZnuA</fullName>
    </recommendedName>
</protein>
<name>A0A1F6G694_9PROT</name>
<dbReference type="PRINTS" id="PR00690">
    <property type="entry name" value="ADHESNFAMILY"/>
</dbReference>
<dbReference type="Pfam" id="PF01297">
    <property type="entry name" value="ZnuA"/>
    <property type="match status" value="1"/>
</dbReference>
<keyword evidence="5" id="KW-0862">Zinc</keyword>
<comment type="similarity">
    <text evidence="1 6">Belongs to the bacterial solute-binding protein 9 family.</text>
</comment>
<evidence type="ECO:0000256" key="1">
    <source>
        <dbReference type="ARBA" id="ARBA00011028"/>
    </source>
</evidence>